<evidence type="ECO:0000256" key="4">
    <source>
        <dbReference type="SAM" id="MobiDB-lite"/>
    </source>
</evidence>
<dbReference type="AlphaFoldDB" id="A0ABD3WCF7"/>
<gene>
    <name evidence="6" type="ORF">ACJMK2_039565</name>
</gene>
<dbReference type="InterPro" id="IPR050822">
    <property type="entry name" value="Cerebellin_Synaptic_Org"/>
</dbReference>
<evidence type="ECO:0000256" key="1">
    <source>
        <dbReference type="ARBA" id="ARBA00004613"/>
    </source>
</evidence>
<proteinExistence type="predicted"/>
<dbReference type="PANTHER" id="PTHR22923">
    <property type="entry name" value="CEREBELLIN-RELATED"/>
    <property type="match status" value="1"/>
</dbReference>
<dbReference type="GO" id="GO:0005576">
    <property type="term" value="C:extracellular region"/>
    <property type="evidence" value="ECO:0007669"/>
    <property type="project" value="UniProtKB-SubCell"/>
</dbReference>
<evidence type="ECO:0000259" key="5">
    <source>
        <dbReference type="PROSITE" id="PS50871"/>
    </source>
</evidence>
<organism evidence="6 7">
    <name type="scientific">Sinanodonta woodiana</name>
    <name type="common">Chinese pond mussel</name>
    <name type="synonym">Anodonta woodiana</name>
    <dbReference type="NCBI Taxonomy" id="1069815"/>
    <lineage>
        <taxon>Eukaryota</taxon>
        <taxon>Metazoa</taxon>
        <taxon>Spiralia</taxon>
        <taxon>Lophotrochozoa</taxon>
        <taxon>Mollusca</taxon>
        <taxon>Bivalvia</taxon>
        <taxon>Autobranchia</taxon>
        <taxon>Heteroconchia</taxon>
        <taxon>Palaeoheterodonta</taxon>
        <taxon>Unionida</taxon>
        <taxon>Unionoidea</taxon>
        <taxon>Unionidae</taxon>
        <taxon>Unioninae</taxon>
        <taxon>Sinanodonta</taxon>
    </lineage>
</organism>
<comment type="subcellular location">
    <subcellularLocation>
        <location evidence="1">Secreted</location>
    </subcellularLocation>
</comment>
<evidence type="ECO:0000313" key="6">
    <source>
        <dbReference type="EMBL" id="KAL3871574.1"/>
    </source>
</evidence>
<feature type="region of interest" description="Disordered" evidence="4">
    <location>
        <begin position="1"/>
        <end position="30"/>
    </location>
</feature>
<dbReference type="Gene3D" id="2.60.120.40">
    <property type="match status" value="1"/>
</dbReference>
<evidence type="ECO:0000256" key="3">
    <source>
        <dbReference type="ARBA" id="ARBA00022729"/>
    </source>
</evidence>
<feature type="domain" description="C1q" evidence="5">
    <location>
        <begin position="108"/>
        <end position="246"/>
    </location>
</feature>
<dbReference type="EMBL" id="JBJQND010000007">
    <property type="protein sequence ID" value="KAL3871574.1"/>
    <property type="molecule type" value="Genomic_DNA"/>
</dbReference>
<dbReference type="Pfam" id="PF00386">
    <property type="entry name" value="C1q"/>
    <property type="match status" value="1"/>
</dbReference>
<dbReference type="Proteomes" id="UP001634394">
    <property type="component" value="Unassembled WGS sequence"/>
</dbReference>
<keyword evidence="2" id="KW-0964">Secreted</keyword>
<keyword evidence="7" id="KW-1185">Reference proteome</keyword>
<dbReference type="PANTHER" id="PTHR22923:SF116">
    <property type="entry name" value="C1Q DOMAIN-CONTAINING PROTEIN"/>
    <property type="match status" value="1"/>
</dbReference>
<comment type="caution">
    <text evidence="6">The sequence shown here is derived from an EMBL/GenBank/DDBJ whole genome shotgun (WGS) entry which is preliminary data.</text>
</comment>
<evidence type="ECO:0000256" key="2">
    <source>
        <dbReference type="ARBA" id="ARBA00022525"/>
    </source>
</evidence>
<dbReference type="SUPFAM" id="SSF49842">
    <property type="entry name" value="TNF-like"/>
    <property type="match status" value="1"/>
</dbReference>
<reference evidence="6 7" key="1">
    <citation type="submission" date="2024-11" db="EMBL/GenBank/DDBJ databases">
        <title>Chromosome-level genome assembly of the freshwater bivalve Anodonta woodiana.</title>
        <authorList>
            <person name="Chen X."/>
        </authorList>
    </citation>
    <scope>NUCLEOTIDE SEQUENCE [LARGE SCALE GENOMIC DNA]</scope>
    <source>
        <strain evidence="6">MN2024</strain>
        <tissue evidence="6">Gills</tissue>
    </source>
</reference>
<dbReference type="SMART" id="SM00110">
    <property type="entry name" value="C1Q"/>
    <property type="match status" value="1"/>
</dbReference>
<feature type="compositionally biased region" description="Basic and acidic residues" evidence="4">
    <location>
        <begin position="7"/>
        <end position="30"/>
    </location>
</feature>
<evidence type="ECO:0000313" key="7">
    <source>
        <dbReference type="Proteomes" id="UP001634394"/>
    </source>
</evidence>
<dbReference type="InterPro" id="IPR008983">
    <property type="entry name" value="Tumour_necrosis_fac-like_dom"/>
</dbReference>
<accession>A0ABD3WCF7</accession>
<dbReference type="InterPro" id="IPR001073">
    <property type="entry name" value="C1q_dom"/>
</dbReference>
<name>A0ABD3WCF7_SINWO</name>
<protein>
    <recommendedName>
        <fullName evidence="5">C1q domain-containing protein</fullName>
    </recommendedName>
</protein>
<keyword evidence="3" id="KW-0732">Signal</keyword>
<dbReference type="PROSITE" id="PS50871">
    <property type="entry name" value="C1Q"/>
    <property type="match status" value="1"/>
</dbReference>
<sequence>MSTELARLADEQKRTKAAEEEMATEQKKMKAAEDKMAIELENIKSVKEDLFWTKQELLEAQNKLLIMNKEFSKTQKELVSTQGKLQSRIIDLEAALQRFKDKDRLRRSTATTVGFTARLTNTITSNLNSHQTLVFDNVYINIANGYDATSGIFHAPVAGMYVILLTISSVGPYQGGAIEVIHNGVPVCRAEATHYYWGGCPCNAVVHLEVGDAVLARALIPHTVDQIRGEFFTTFSMGLIFKDEGGSS</sequence>